<protein>
    <recommendedName>
        <fullName evidence="8">Gas vesicle protein</fullName>
    </recommendedName>
</protein>
<comment type="subcellular location">
    <subcellularLocation>
        <location evidence="2">Gas vesicle</location>
    </subcellularLocation>
</comment>
<dbReference type="PANTHER" id="PTHR36852">
    <property type="entry name" value="PROTEIN GVPL 2"/>
    <property type="match status" value="1"/>
</dbReference>
<comment type="caution">
    <text evidence="6">The sequence shown here is derived from an EMBL/GenBank/DDBJ whole genome shotgun (WGS) entry which is preliminary data.</text>
</comment>
<evidence type="ECO:0008006" key="8">
    <source>
        <dbReference type="Google" id="ProtNLM"/>
    </source>
</evidence>
<dbReference type="Proteomes" id="UP000302139">
    <property type="component" value="Unassembled WGS sequence"/>
</dbReference>
<dbReference type="Pfam" id="PF05120">
    <property type="entry name" value="GvpG"/>
    <property type="match status" value="1"/>
</dbReference>
<comment type="similarity">
    <text evidence="3">Belongs to the gas vesicle GvpF/GvpL family.</text>
</comment>
<dbReference type="Pfam" id="PF06386">
    <property type="entry name" value="GvpL_GvpF"/>
    <property type="match status" value="1"/>
</dbReference>
<evidence type="ECO:0000256" key="4">
    <source>
        <dbReference type="SAM" id="Coils"/>
    </source>
</evidence>
<evidence type="ECO:0000256" key="1">
    <source>
        <dbReference type="ARBA" id="ARBA00022987"/>
    </source>
</evidence>
<evidence type="ECO:0000256" key="5">
    <source>
        <dbReference type="SAM" id="MobiDB-lite"/>
    </source>
</evidence>
<accession>A0A4D4LVT4</accession>
<name>A0A4D4LVT4_STRAX</name>
<dbReference type="GO" id="GO:0031412">
    <property type="term" value="P:gas vesicle organization"/>
    <property type="evidence" value="ECO:0007669"/>
    <property type="project" value="InterPro"/>
</dbReference>
<dbReference type="PANTHER" id="PTHR36852:SF1">
    <property type="entry name" value="PROTEIN GVPL 2"/>
    <property type="match status" value="1"/>
</dbReference>
<feature type="compositionally biased region" description="Low complexity" evidence="5">
    <location>
        <begin position="193"/>
        <end position="209"/>
    </location>
</feature>
<feature type="compositionally biased region" description="Polar residues" evidence="5">
    <location>
        <begin position="210"/>
        <end position="224"/>
    </location>
</feature>
<feature type="coiled-coil region" evidence="4">
    <location>
        <begin position="293"/>
        <end position="327"/>
    </location>
</feature>
<keyword evidence="4" id="KW-0175">Coiled coil</keyword>
<feature type="region of interest" description="Disordered" evidence="5">
    <location>
        <begin position="193"/>
        <end position="224"/>
    </location>
</feature>
<proteinExistence type="inferred from homology"/>
<dbReference type="GO" id="GO:0031411">
    <property type="term" value="C:gas vesicle"/>
    <property type="evidence" value="ECO:0007669"/>
    <property type="project" value="UniProtKB-SubCell"/>
</dbReference>
<organism evidence="6 7">
    <name type="scientific">Streptomyces avermitilis</name>
    <dbReference type="NCBI Taxonomy" id="33903"/>
    <lineage>
        <taxon>Bacteria</taxon>
        <taxon>Bacillati</taxon>
        <taxon>Actinomycetota</taxon>
        <taxon>Actinomycetes</taxon>
        <taxon>Kitasatosporales</taxon>
        <taxon>Streptomycetaceae</taxon>
        <taxon>Streptomyces</taxon>
    </lineage>
</organism>
<evidence type="ECO:0000313" key="6">
    <source>
        <dbReference type="EMBL" id="GDY62153.1"/>
    </source>
</evidence>
<sequence>MTAEGVYVYAIVRAGRPLPTGAGGVGSPAAPLRTIRQGRLAAVVSEAPPKLRARRRDLLAHQELLLRLSAEGPVLPMRFGMVAPDEETVRGRLAADEADHVAALERLSDGVEINVKALPAQNALADLVAEDKKVRRLRDEARRRPGYEASLRLGEAVTTALQSRAAEAGRRILRELTPWPVRWPRGRTSRDACSTCRSSSAAATATTSTGWRNDSPTGTAHTSSCASRARCPVTASSPLKPLTLVRPESDMGLLTGLLTFPVAPVRGVIWVAEKLNEAAERELHDPGVLRAQLAVLNQELEDGDISLEEFEREEERLLDRLHAAQVGSARNDRR</sequence>
<reference evidence="6 7" key="1">
    <citation type="submission" date="2019-04" db="EMBL/GenBank/DDBJ databases">
        <title>Draft genome sequences of Streptomyces avermitilis NBRC 14893.</title>
        <authorList>
            <person name="Komaki H."/>
            <person name="Tamura T."/>
            <person name="Hosoyama A."/>
        </authorList>
    </citation>
    <scope>NUCLEOTIDE SEQUENCE [LARGE SCALE GENOMIC DNA]</scope>
    <source>
        <strain evidence="6 7">NBRC 14893</strain>
    </source>
</reference>
<evidence type="ECO:0000256" key="2">
    <source>
        <dbReference type="ARBA" id="ARBA00035108"/>
    </source>
</evidence>
<dbReference type="InterPro" id="IPR009430">
    <property type="entry name" value="GvpL/GvpF"/>
</dbReference>
<evidence type="ECO:0000313" key="7">
    <source>
        <dbReference type="Proteomes" id="UP000302139"/>
    </source>
</evidence>
<dbReference type="EMBL" id="BJHX01000001">
    <property type="protein sequence ID" value="GDY62153.1"/>
    <property type="molecule type" value="Genomic_DNA"/>
</dbReference>
<dbReference type="InterPro" id="IPR007804">
    <property type="entry name" value="GvpG"/>
</dbReference>
<gene>
    <name evidence="6" type="ORF">SAV14893_015460</name>
</gene>
<evidence type="ECO:0000256" key="3">
    <source>
        <dbReference type="ARBA" id="ARBA00035643"/>
    </source>
</evidence>
<dbReference type="AlphaFoldDB" id="A0A4D4LVT4"/>
<keyword evidence="1" id="KW-0304">Gas vesicle</keyword>